<reference evidence="1" key="1">
    <citation type="submission" date="2014-11" db="EMBL/GenBank/DDBJ databases">
        <authorList>
            <person name="Amaro Gonzalez C."/>
        </authorList>
    </citation>
    <scope>NUCLEOTIDE SEQUENCE</scope>
</reference>
<reference evidence="1" key="2">
    <citation type="journal article" date="2015" name="Fish Shellfish Immunol.">
        <title>Early steps in the European eel (Anguilla anguilla)-Vibrio vulnificus interaction in the gills: Role of the RtxA13 toxin.</title>
        <authorList>
            <person name="Callol A."/>
            <person name="Pajuelo D."/>
            <person name="Ebbesson L."/>
            <person name="Teles M."/>
            <person name="MacKenzie S."/>
            <person name="Amaro C."/>
        </authorList>
    </citation>
    <scope>NUCLEOTIDE SEQUENCE</scope>
</reference>
<name>A0A0E9W9L2_ANGAN</name>
<evidence type="ECO:0000313" key="1">
    <source>
        <dbReference type="EMBL" id="JAH86986.1"/>
    </source>
</evidence>
<organism evidence="1">
    <name type="scientific">Anguilla anguilla</name>
    <name type="common">European freshwater eel</name>
    <name type="synonym">Muraena anguilla</name>
    <dbReference type="NCBI Taxonomy" id="7936"/>
    <lineage>
        <taxon>Eukaryota</taxon>
        <taxon>Metazoa</taxon>
        <taxon>Chordata</taxon>
        <taxon>Craniata</taxon>
        <taxon>Vertebrata</taxon>
        <taxon>Euteleostomi</taxon>
        <taxon>Actinopterygii</taxon>
        <taxon>Neopterygii</taxon>
        <taxon>Teleostei</taxon>
        <taxon>Anguilliformes</taxon>
        <taxon>Anguillidae</taxon>
        <taxon>Anguilla</taxon>
    </lineage>
</organism>
<sequence>MIICSVFLLWLSPKNDKCFNQEVKYNLIKNVRQENVPIFICFILPG</sequence>
<dbReference type="AlphaFoldDB" id="A0A0E9W9L2"/>
<dbReference type="EMBL" id="GBXM01021591">
    <property type="protein sequence ID" value="JAH86986.1"/>
    <property type="molecule type" value="Transcribed_RNA"/>
</dbReference>
<proteinExistence type="predicted"/>
<protein>
    <submittedName>
        <fullName evidence="1">Uncharacterized protein</fullName>
    </submittedName>
</protein>
<accession>A0A0E9W9L2</accession>